<dbReference type="InterPro" id="IPR029016">
    <property type="entry name" value="GAF-like_dom_sf"/>
</dbReference>
<keyword evidence="1" id="KW-0808">Transferase</keyword>
<dbReference type="InterPro" id="IPR012074">
    <property type="entry name" value="GAF_ANTAR"/>
</dbReference>
<protein>
    <submittedName>
        <fullName evidence="6">ANTAR domain-containing protein</fullName>
    </submittedName>
</protein>
<dbReference type="SUPFAM" id="SSF52172">
    <property type="entry name" value="CheY-like"/>
    <property type="match status" value="1"/>
</dbReference>
<evidence type="ECO:0000313" key="7">
    <source>
        <dbReference type="Proteomes" id="UP000198741"/>
    </source>
</evidence>
<dbReference type="Gene3D" id="1.10.10.10">
    <property type="entry name" value="Winged helix-like DNA-binding domain superfamily/Winged helix DNA-binding domain"/>
    <property type="match status" value="1"/>
</dbReference>
<dbReference type="PROSITE" id="PS50921">
    <property type="entry name" value="ANTAR"/>
    <property type="match status" value="1"/>
</dbReference>
<dbReference type="Proteomes" id="UP000198741">
    <property type="component" value="Chromosome I"/>
</dbReference>
<keyword evidence="7" id="KW-1185">Reference proteome</keyword>
<accession>A0A1H0LYK3</accession>
<dbReference type="InterPro" id="IPR036388">
    <property type="entry name" value="WH-like_DNA-bd_sf"/>
</dbReference>
<dbReference type="InterPro" id="IPR005561">
    <property type="entry name" value="ANTAR"/>
</dbReference>
<dbReference type="EMBL" id="LT629710">
    <property type="protein sequence ID" value="SDO73056.1"/>
    <property type="molecule type" value="Genomic_DNA"/>
</dbReference>
<dbReference type="PIRSF" id="PIRSF036625">
    <property type="entry name" value="GAF_ANTAR"/>
    <property type="match status" value="1"/>
</dbReference>
<evidence type="ECO:0000256" key="3">
    <source>
        <dbReference type="ARBA" id="ARBA00023015"/>
    </source>
</evidence>
<organism evidence="6 7">
    <name type="scientific">Nakamurella panacisegetis</name>
    <dbReference type="NCBI Taxonomy" id="1090615"/>
    <lineage>
        <taxon>Bacteria</taxon>
        <taxon>Bacillati</taxon>
        <taxon>Actinomycetota</taxon>
        <taxon>Actinomycetes</taxon>
        <taxon>Nakamurellales</taxon>
        <taxon>Nakamurellaceae</taxon>
        <taxon>Nakamurella</taxon>
    </lineage>
</organism>
<gene>
    <name evidence="6" type="ORF">SAMN04515671_1852</name>
</gene>
<dbReference type="InterPro" id="IPR011006">
    <property type="entry name" value="CheY-like_superfamily"/>
</dbReference>
<dbReference type="SMART" id="SM01012">
    <property type="entry name" value="ANTAR"/>
    <property type="match status" value="1"/>
</dbReference>
<keyword evidence="4" id="KW-0804">Transcription</keyword>
<evidence type="ECO:0000256" key="4">
    <source>
        <dbReference type="ARBA" id="ARBA00023163"/>
    </source>
</evidence>
<name>A0A1H0LYK3_9ACTN</name>
<dbReference type="GO" id="GO:0003723">
    <property type="term" value="F:RNA binding"/>
    <property type="evidence" value="ECO:0007669"/>
    <property type="project" value="InterPro"/>
</dbReference>
<dbReference type="GO" id="GO:0016301">
    <property type="term" value="F:kinase activity"/>
    <property type="evidence" value="ECO:0007669"/>
    <property type="project" value="UniProtKB-KW"/>
</dbReference>
<evidence type="ECO:0000259" key="5">
    <source>
        <dbReference type="PROSITE" id="PS50921"/>
    </source>
</evidence>
<evidence type="ECO:0000313" key="6">
    <source>
        <dbReference type="EMBL" id="SDO73056.1"/>
    </source>
</evidence>
<evidence type="ECO:0000256" key="1">
    <source>
        <dbReference type="ARBA" id="ARBA00022679"/>
    </source>
</evidence>
<dbReference type="Pfam" id="PF03861">
    <property type="entry name" value="ANTAR"/>
    <property type="match status" value="1"/>
</dbReference>
<dbReference type="AlphaFoldDB" id="A0A1H0LYK3"/>
<dbReference type="STRING" id="1090615.SAMN04515671_1852"/>
<evidence type="ECO:0000256" key="2">
    <source>
        <dbReference type="ARBA" id="ARBA00022777"/>
    </source>
</evidence>
<dbReference type="Pfam" id="PF13185">
    <property type="entry name" value="GAF_2"/>
    <property type="match status" value="1"/>
</dbReference>
<keyword evidence="2" id="KW-0418">Kinase</keyword>
<dbReference type="OrthoDB" id="3683444at2"/>
<dbReference type="Gene3D" id="3.30.450.40">
    <property type="match status" value="1"/>
</dbReference>
<reference evidence="6 7" key="1">
    <citation type="submission" date="2016-10" db="EMBL/GenBank/DDBJ databases">
        <authorList>
            <person name="de Groot N.N."/>
        </authorList>
    </citation>
    <scope>NUCLEOTIDE SEQUENCE [LARGE SCALE GENOMIC DNA]</scope>
    <source>
        <strain evidence="7">P4-7,KCTC 19426,CECT 7604</strain>
    </source>
</reference>
<keyword evidence="3" id="KW-0805">Transcription regulation</keyword>
<sequence>MISDDSTVDLSFRTVEAIARTTAALVRSYDVIGVIGQMLAAESRALDADAAGVTMRRPGSRVLELLAATSHRAEELELYQAQQLQGPCYDAVEFGVRVTCTDLAEIRARWPQAAPAFERAGIGCVHATPLRWHGHVIGALNLFWVSEPPASIRLDSAASAFADLATLAIVHSGSITGEEVVDRTRSALDSRTVIEQAKGVLAASQGMTMETAYLALVDMAEDEGMPLSAVATSIVENAVKQ</sequence>
<proteinExistence type="predicted"/>
<dbReference type="InterPro" id="IPR003018">
    <property type="entry name" value="GAF"/>
</dbReference>
<dbReference type="SUPFAM" id="SSF55781">
    <property type="entry name" value="GAF domain-like"/>
    <property type="match status" value="1"/>
</dbReference>
<feature type="domain" description="ANTAR" evidence="5">
    <location>
        <begin position="174"/>
        <end position="235"/>
    </location>
</feature>
<dbReference type="RefSeq" id="WP_090475704.1">
    <property type="nucleotide sequence ID" value="NZ_LT629710.1"/>
</dbReference>